<keyword evidence="1" id="KW-0805">Transcription regulation</keyword>
<organism evidence="5 6">
    <name type="scientific">Streptomyces tremellae</name>
    <dbReference type="NCBI Taxonomy" id="1124239"/>
    <lineage>
        <taxon>Bacteria</taxon>
        <taxon>Bacillati</taxon>
        <taxon>Actinomycetota</taxon>
        <taxon>Actinomycetes</taxon>
        <taxon>Kitasatosporales</taxon>
        <taxon>Streptomycetaceae</taxon>
        <taxon>Streptomyces</taxon>
    </lineage>
</organism>
<dbReference type="PANTHER" id="PTHR30146">
    <property type="entry name" value="LACI-RELATED TRANSCRIPTIONAL REPRESSOR"/>
    <property type="match status" value="1"/>
</dbReference>
<sequence length="330" mass="34494">MTIHDVARSAGVSRQTVSRALNDKQALNDKGEIQGATKRRVLDAAREPGCQPSRFARGLVRQDTVTVGLVIPDLLNPFSTEVAAAALGAAGLRGWHVVVHDTSDHPDKERATLRVIGSQVDAVIGYFSSPEEEIDRGTRGVPVVLVGREHRSPRFSSIRVDGADGIRAAVGHLVARGHRRIGMLDHSGHPEPSDRHAWFAAAAAPHGVAADAVAGARQSVEGGEAALPRLLAAHPDVTAVLAFDDVIAVGALRAARRLGRRVPDDLAVVGFDGLRLGDLVEPALTTVALGIGRLGALAVDEAARLLSAPEHPAPRAALAVHGALLPRASA</sequence>
<dbReference type="GO" id="GO:0003677">
    <property type="term" value="F:DNA binding"/>
    <property type="evidence" value="ECO:0007669"/>
    <property type="project" value="UniProtKB-KW"/>
</dbReference>
<evidence type="ECO:0000256" key="3">
    <source>
        <dbReference type="ARBA" id="ARBA00023163"/>
    </source>
</evidence>
<gene>
    <name evidence="5" type="ORF">GCM10023082_16110</name>
</gene>
<proteinExistence type="predicted"/>
<evidence type="ECO:0000256" key="1">
    <source>
        <dbReference type="ARBA" id="ARBA00023015"/>
    </source>
</evidence>
<dbReference type="CDD" id="cd06267">
    <property type="entry name" value="PBP1_LacI_sugar_binding-like"/>
    <property type="match status" value="1"/>
</dbReference>
<evidence type="ECO:0000313" key="5">
    <source>
        <dbReference type="EMBL" id="GAA3719446.1"/>
    </source>
</evidence>
<reference evidence="6" key="1">
    <citation type="journal article" date="2019" name="Int. J. Syst. Evol. Microbiol.">
        <title>The Global Catalogue of Microorganisms (GCM) 10K type strain sequencing project: providing services to taxonomists for standard genome sequencing and annotation.</title>
        <authorList>
            <consortium name="The Broad Institute Genomics Platform"/>
            <consortium name="The Broad Institute Genome Sequencing Center for Infectious Disease"/>
            <person name="Wu L."/>
            <person name="Ma J."/>
        </authorList>
    </citation>
    <scope>NUCLEOTIDE SEQUENCE [LARGE SCALE GENOMIC DNA]</scope>
    <source>
        <strain evidence="6">JCM 30846</strain>
    </source>
</reference>
<dbReference type="InterPro" id="IPR010982">
    <property type="entry name" value="Lambda_DNA-bd_dom_sf"/>
</dbReference>
<comment type="caution">
    <text evidence="5">The sequence shown here is derived from an EMBL/GenBank/DDBJ whole genome shotgun (WGS) entry which is preliminary data.</text>
</comment>
<dbReference type="SUPFAM" id="SSF53822">
    <property type="entry name" value="Periplasmic binding protein-like I"/>
    <property type="match status" value="1"/>
</dbReference>
<accession>A0ABP7EHY8</accession>
<dbReference type="CDD" id="cd01392">
    <property type="entry name" value="HTH_LacI"/>
    <property type="match status" value="1"/>
</dbReference>
<dbReference type="SUPFAM" id="SSF47413">
    <property type="entry name" value="lambda repressor-like DNA-binding domains"/>
    <property type="match status" value="1"/>
</dbReference>
<dbReference type="RefSeq" id="WP_345643147.1">
    <property type="nucleotide sequence ID" value="NZ_BAABEP010000007.1"/>
</dbReference>
<dbReference type="InterPro" id="IPR028082">
    <property type="entry name" value="Peripla_BP_I"/>
</dbReference>
<dbReference type="PROSITE" id="PS50932">
    <property type="entry name" value="HTH_LACI_2"/>
    <property type="match status" value="1"/>
</dbReference>
<feature type="domain" description="HTH lacI-type" evidence="4">
    <location>
        <begin position="1"/>
        <end position="61"/>
    </location>
</feature>
<dbReference type="Pfam" id="PF00356">
    <property type="entry name" value="LacI"/>
    <property type="match status" value="1"/>
</dbReference>
<protein>
    <submittedName>
        <fullName evidence="5">LacI family DNA-binding transcriptional regulator</fullName>
    </submittedName>
</protein>
<dbReference type="SMART" id="SM00354">
    <property type="entry name" value="HTH_LACI"/>
    <property type="match status" value="1"/>
</dbReference>
<dbReference type="PANTHER" id="PTHR30146:SF138">
    <property type="entry name" value="TRANSCRIPTIONAL REGULATORY PROTEIN"/>
    <property type="match status" value="1"/>
</dbReference>
<evidence type="ECO:0000256" key="2">
    <source>
        <dbReference type="ARBA" id="ARBA00023125"/>
    </source>
</evidence>
<keyword evidence="3" id="KW-0804">Transcription</keyword>
<dbReference type="Gene3D" id="3.40.50.2300">
    <property type="match status" value="2"/>
</dbReference>
<dbReference type="PROSITE" id="PS00356">
    <property type="entry name" value="HTH_LACI_1"/>
    <property type="match status" value="1"/>
</dbReference>
<name>A0ABP7EHY8_9ACTN</name>
<dbReference type="Gene3D" id="1.10.260.40">
    <property type="entry name" value="lambda repressor-like DNA-binding domains"/>
    <property type="match status" value="1"/>
</dbReference>
<keyword evidence="6" id="KW-1185">Reference proteome</keyword>
<dbReference type="InterPro" id="IPR046335">
    <property type="entry name" value="LacI/GalR-like_sensor"/>
</dbReference>
<dbReference type="Pfam" id="PF13377">
    <property type="entry name" value="Peripla_BP_3"/>
    <property type="match status" value="1"/>
</dbReference>
<evidence type="ECO:0000259" key="4">
    <source>
        <dbReference type="PROSITE" id="PS50932"/>
    </source>
</evidence>
<dbReference type="PRINTS" id="PR00036">
    <property type="entry name" value="HTHLACI"/>
</dbReference>
<dbReference type="Proteomes" id="UP001499884">
    <property type="component" value="Unassembled WGS sequence"/>
</dbReference>
<evidence type="ECO:0000313" key="6">
    <source>
        <dbReference type="Proteomes" id="UP001499884"/>
    </source>
</evidence>
<dbReference type="EMBL" id="BAABEP010000007">
    <property type="protein sequence ID" value="GAA3719446.1"/>
    <property type="molecule type" value="Genomic_DNA"/>
</dbReference>
<dbReference type="InterPro" id="IPR000843">
    <property type="entry name" value="HTH_LacI"/>
</dbReference>
<keyword evidence="2 5" id="KW-0238">DNA-binding</keyword>